<dbReference type="Proteomes" id="UP000308530">
    <property type="component" value="Chromosome"/>
</dbReference>
<dbReference type="RefSeq" id="WP_138289648.1">
    <property type="nucleotide sequence ID" value="NZ_CP058350.1"/>
</dbReference>
<accession>A0ABX6QNS1</accession>
<protein>
    <submittedName>
        <fullName evidence="1">Uncharacterized protein</fullName>
    </submittedName>
</protein>
<keyword evidence="2" id="KW-1185">Reference proteome</keyword>
<sequence>MSGCNITPLRKTSISSDKVMEFGAIVRSLMDEYSFHTEADVALAVAQFHNDEVADEFVIVANATVREYGEKNLLAVKALRDWAERNRPHLLTE</sequence>
<organism evidence="1 2">
    <name type="scientific">Peteryoungia desertarenae</name>
    <dbReference type="NCBI Taxonomy" id="1813451"/>
    <lineage>
        <taxon>Bacteria</taxon>
        <taxon>Pseudomonadati</taxon>
        <taxon>Pseudomonadota</taxon>
        <taxon>Alphaproteobacteria</taxon>
        <taxon>Hyphomicrobiales</taxon>
        <taxon>Rhizobiaceae</taxon>
        <taxon>Peteryoungia</taxon>
    </lineage>
</organism>
<evidence type="ECO:0000313" key="1">
    <source>
        <dbReference type="EMBL" id="QLF70175.1"/>
    </source>
</evidence>
<gene>
    <name evidence="1" type="ORF">FE840_011850</name>
</gene>
<proteinExistence type="predicted"/>
<reference evidence="1 2" key="1">
    <citation type="submission" date="2020-06" db="EMBL/GenBank/DDBJ databases">
        <title>Genome sequence of Rhizobium sp strain ADMK78.</title>
        <authorList>
            <person name="Rahi P."/>
        </authorList>
    </citation>
    <scope>NUCLEOTIDE SEQUENCE [LARGE SCALE GENOMIC DNA]</scope>
    <source>
        <strain evidence="1 2">ADMK78</strain>
    </source>
</reference>
<name>A0ABX6QNS1_9HYPH</name>
<dbReference type="EMBL" id="CP058350">
    <property type="protein sequence ID" value="QLF70175.1"/>
    <property type="molecule type" value="Genomic_DNA"/>
</dbReference>
<evidence type="ECO:0000313" key="2">
    <source>
        <dbReference type="Proteomes" id="UP000308530"/>
    </source>
</evidence>